<feature type="domain" description="PX" evidence="1">
    <location>
        <begin position="181"/>
        <end position="527"/>
    </location>
</feature>
<dbReference type="Proteomes" id="UP000241769">
    <property type="component" value="Unassembled WGS sequence"/>
</dbReference>
<dbReference type="InParanoid" id="A0A2P6N413"/>
<reference evidence="2 3" key="1">
    <citation type="journal article" date="2018" name="Genome Biol. Evol.">
        <title>Multiple Roots of Fruiting Body Formation in Amoebozoa.</title>
        <authorList>
            <person name="Hillmann F."/>
            <person name="Forbes G."/>
            <person name="Novohradska S."/>
            <person name="Ferling I."/>
            <person name="Riege K."/>
            <person name="Groth M."/>
            <person name="Westermann M."/>
            <person name="Marz M."/>
            <person name="Spaller T."/>
            <person name="Winckler T."/>
            <person name="Schaap P."/>
            <person name="Glockner G."/>
        </authorList>
    </citation>
    <scope>NUCLEOTIDE SEQUENCE [LARGE SCALE GENOMIC DNA]</scope>
    <source>
        <strain evidence="2 3">Jena</strain>
    </source>
</reference>
<proteinExistence type="predicted"/>
<dbReference type="PANTHER" id="PTHR47185:SF1">
    <property type="entry name" value="PX DOMAIN-CONTAINING PROTEIN YPR097W"/>
    <property type="match status" value="1"/>
</dbReference>
<keyword evidence="3" id="KW-1185">Reference proteome</keyword>
<evidence type="ECO:0000313" key="2">
    <source>
        <dbReference type="EMBL" id="PRP78704.1"/>
    </source>
</evidence>
<dbReference type="EMBL" id="MDYQ01000210">
    <property type="protein sequence ID" value="PRP78704.1"/>
    <property type="molecule type" value="Genomic_DNA"/>
</dbReference>
<organism evidence="2 3">
    <name type="scientific">Planoprotostelium fungivorum</name>
    <dbReference type="NCBI Taxonomy" id="1890364"/>
    <lineage>
        <taxon>Eukaryota</taxon>
        <taxon>Amoebozoa</taxon>
        <taxon>Evosea</taxon>
        <taxon>Variosea</taxon>
        <taxon>Cavosteliida</taxon>
        <taxon>Cavosteliaceae</taxon>
        <taxon>Planoprotostelium</taxon>
    </lineage>
</organism>
<dbReference type="PANTHER" id="PTHR47185">
    <property type="entry name" value="PX DOMAIN-CONTAINING PROTEIN YPR097W"/>
    <property type="match status" value="1"/>
</dbReference>
<dbReference type="Pfam" id="PF12825">
    <property type="entry name" value="DUF3818"/>
    <property type="match status" value="1"/>
</dbReference>
<evidence type="ECO:0000313" key="3">
    <source>
        <dbReference type="Proteomes" id="UP000241769"/>
    </source>
</evidence>
<sequence length="621" mass="70475">MTISPTSPPGSLPPVVDETGHLILDAQGLLKKVLLQEVFREELQQFARSGDPLGTLQRDTILLGFLYKTMVGENPADTVRDLVFNLPKVVAVMAKATHKRDATSIFLATLTDMLLRTPAEKKYAAEVGHSKRFTTLVEDNINVGQPPNQQLHLMSSLRKQVIEALVNMYEDVSSHPEGTEYLFKIFMNCKSIRELPPQYQGLFDSMTTAILPNVCHDIKDPDKVELRKNMFHNFPRRTVYTLLAMTNPFKMASSITSLFLAKPLGSRNVAQKLMETVTEINRTQKKLTEARAKVPNRYASVVHSIDVWADRIYDPLVSTYTDETLEETLSLGINPDGDVVDGQDEATTMRVKREKLIEVLNQTEGVEVPAPSHSTMSYISHYWSAPEVKATHEEVTECVRTMPDEDLAKVLAVFLGVKRLKDKHSLVDLFGDPQVIELLKSVFPMLCAPLAEIYSSAGIPHYLHDNFEWLRVIYSVGEDHKMNDAQKRKALGKGLSDFEENQFKLIHHLAKADKSNVLKSVLNWIFKKFKAGEGILLDVDPLFYNLPPTEKAEVERELARVLRFENYKNRLWKEDFDKAGKLDRPKSPLVIQHLYQPFMQLIRSQLKGVQSIGFMVMDRLD</sequence>
<gene>
    <name evidence="2" type="ORF">PROFUN_13443</name>
</gene>
<dbReference type="InterPro" id="IPR024554">
    <property type="entry name" value="LEC1-like_C"/>
</dbReference>
<evidence type="ECO:0000259" key="1">
    <source>
        <dbReference type="Pfam" id="PF12825"/>
    </source>
</evidence>
<name>A0A2P6N413_9EUKA</name>
<dbReference type="InterPro" id="IPR047168">
    <property type="entry name" value="LEC1-like"/>
</dbReference>
<protein>
    <recommendedName>
        <fullName evidence="1">PX domain-containing protein</fullName>
    </recommendedName>
</protein>
<dbReference type="STRING" id="1890364.A0A2P6N413"/>
<accession>A0A2P6N413</accession>
<dbReference type="OrthoDB" id="2117459at2759"/>
<comment type="caution">
    <text evidence="2">The sequence shown here is derived from an EMBL/GenBank/DDBJ whole genome shotgun (WGS) entry which is preliminary data.</text>
</comment>
<dbReference type="AlphaFoldDB" id="A0A2P6N413"/>